<gene>
    <name evidence="3" type="ORF">METBISCDRAFT_28256</name>
</gene>
<dbReference type="OrthoDB" id="110024at2759"/>
<name>A0A4P9ZAT0_9ASCO</name>
<dbReference type="InterPro" id="IPR052594">
    <property type="entry name" value="J_domain-containing_protein"/>
</dbReference>
<sequence length="264" mass="30180">MNINPYQVLGVVTTASPLEIKRAYKRLSLQHHPDKVQQKGGQVDTTLFPQIQFAYSVLSDPAKRLRYDTTGLSGSAGESEVFDWKEYFLATTEKITLNMIDEDRARYQGSAEERDDILHNFAFYEGDFLKLFEVVPHLEFDEPAEARVFQIIEDGISEVSIALDKTMRRTWDKYKKLRKTKVRQQLKKLVREALQAAALATTLGLKCAANESDLKAMIQRKNVGSMDGLIASLEAKCGGNKRDLPDDEEFERIQEKMTKKRRRA</sequence>
<dbReference type="GO" id="GO:0031072">
    <property type="term" value="F:heat shock protein binding"/>
    <property type="evidence" value="ECO:0007669"/>
    <property type="project" value="TreeGrafter"/>
</dbReference>
<dbReference type="InterPro" id="IPR056453">
    <property type="entry name" value="HTH_DNAJC9"/>
</dbReference>
<dbReference type="CDD" id="cd06257">
    <property type="entry name" value="DnaJ"/>
    <property type="match status" value="1"/>
</dbReference>
<evidence type="ECO:0000259" key="2">
    <source>
        <dbReference type="PROSITE" id="PS50076"/>
    </source>
</evidence>
<dbReference type="GO" id="GO:0005737">
    <property type="term" value="C:cytoplasm"/>
    <property type="evidence" value="ECO:0007669"/>
    <property type="project" value="TreeGrafter"/>
</dbReference>
<dbReference type="InterPro" id="IPR018253">
    <property type="entry name" value="DnaJ_domain_CS"/>
</dbReference>
<dbReference type="PANTHER" id="PTHR44144">
    <property type="entry name" value="DNAJ HOMOLOG SUBFAMILY C MEMBER 9"/>
    <property type="match status" value="1"/>
</dbReference>
<feature type="domain" description="J" evidence="2">
    <location>
        <begin position="4"/>
        <end position="71"/>
    </location>
</feature>
<proteinExistence type="predicted"/>
<dbReference type="Proteomes" id="UP000268321">
    <property type="component" value="Unassembled WGS sequence"/>
</dbReference>
<dbReference type="EMBL" id="ML004489">
    <property type="protein sequence ID" value="RKP29402.1"/>
    <property type="molecule type" value="Genomic_DNA"/>
</dbReference>
<dbReference type="Pfam" id="PF00226">
    <property type="entry name" value="DnaJ"/>
    <property type="match status" value="1"/>
</dbReference>
<protein>
    <submittedName>
        <fullName evidence="3">DnaJ-domain-containing protein</fullName>
    </submittedName>
</protein>
<feature type="region of interest" description="Disordered" evidence="1">
    <location>
        <begin position="239"/>
        <end position="264"/>
    </location>
</feature>
<evidence type="ECO:0000313" key="4">
    <source>
        <dbReference type="Proteomes" id="UP000268321"/>
    </source>
</evidence>
<dbReference type="PANTHER" id="PTHR44144:SF1">
    <property type="entry name" value="DNAJ HOMOLOG SUBFAMILY C MEMBER 9"/>
    <property type="match status" value="1"/>
</dbReference>
<organism evidence="3 4">
    <name type="scientific">Metschnikowia bicuspidata</name>
    <dbReference type="NCBI Taxonomy" id="27322"/>
    <lineage>
        <taxon>Eukaryota</taxon>
        <taxon>Fungi</taxon>
        <taxon>Dikarya</taxon>
        <taxon>Ascomycota</taxon>
        <taxon>Saccharomycotina</taxon>
        <taxon>Pichiomycetes</taxon>
        <taxon>Metschnikowiaceae</taxon>
        <taxon>Metschnikowia</taxon>
    </lineage>
</organism>
<dbReference type="GO" id="GO:0005634">
    <property type="term" value="C:nucleus"/>
    <property type="evidence" value="ECO:0007669"/>
    <property type="project" value="TreeGrafter"/>
</dbReference>
<dbReference type="PROSITE" id="PS50076">
    <property type="entry name" value="DNAJ_2"/>
    <property type="match status" value="1"/>
</dbReference>
<dbReference type="InterPro" id="IPR001623">
    <property type="entry name" value="DnaJ_domain"/>
</dbReference>
<dbReference type="AlphaFoldDB" id="A0A4P9ZAT0"/>
<evidence type="ECO:0000313" key="3">
    <source>
        <dbReference type="EMBL" id="RKP29402.1"/>
    </source>
</evidence>
<keyword evidence="4" id="KW-1185">Reference proteome</keyword>
<dbReference type="PROSITE" id="PS00636">
    <property type="entry name" value="DNAJ_1"/>
    <property type="match status" value="1"/>
</dbReference>
<reference evidence="4" key="1">
    <citation type="journal article" date="2018" name="Nat. Microbiol.">
        <title>Leveraging single-cell genomics to expand the fungal tree of life.</title>
        <authorList>
            <person name="Ahrendt S.R."/>
            <person name="Quandt C.A."/>
            <person name="Ciobanu D."/>
            <person name="Clum A."/>
            <person name="Salamov A."/>
            <person name="Andreopoulos B."/>
            <person name="Cheng J.F."/>
            <person name="Woyke T."/>
            <person name="Pelin A."/>
            <person name="Henrissat B."/>
            <person name="Reynolds N.K."/>
            <person name="Benny G.L."/>
            <person name="Smith M.E."/>
            <person name="James T.Y."/>
            <person name="Grigoriev I.V."/>
        </authorList>
    </citation>
    <scope>NUCLEOTIDE SEQUENCE [LARGE SCALE GENOMIC DNA]</scope>
    <source>
        <strain evidence="4">Baker2002</strain>
    </source>
</reference>
<evidence type="ECO:0000256" key="1">
    <source>
        <dbReference type="SAM" id="MobiDB-lite"/>
    </source>
</evidence>
<accession>A0A4P9ZAT0</accession>
<dbReference type="Gene3D" id="1.10.287.110">
    <property type="entry name" value="DnaJ domain"/>
    <property type="match status" value="1"/>
</dbReference>
<dbReference type="Pfam" id="PF23302">
    <property type="entry name" value="HTH_DNAJC9"/>
    <property type="match status" value="1"/>
</dbReference>
<dbReference type="InterPro" id="IPR036869">
    <property type="entry name" value="J_dom_sf"/>
</dbReference>
<dbReference type="PRINTS" id="PR00625">
    <property type="entry name" value="JDOMAIN"/>
</dbReference>
<dbReference type="SUPFAM" id="SSF46565">
    <property type="entry name" value="Chaperone J-domain"/>
    <property type="match status" value="1"/>
</dbReference>
<dbReference type="SMART" id="SM00271">
    <property type="entry name" value="DnaJ"/>
    <property type="match status" value="1"/>
</dbReference>